<dbReference type="InterPro" id="IPR005532">
    <property type="entry name" value="SUMF_dom"/>
</dbReference>
<gene>
    <name evidence="3" type="ORF">KJ970_14355</name>
</gene>
<feature type="region of interest" description="Disordered" evidence="1">
    <location>
        <begin position="418"/>
        <end position="442"/>
    </location>
</feature>
<dbReference type="Proteomes" id="UP000777784">
    <property type="component" value="Unassembled WGS sequence"/>
</dbReference>
<dbReference type="PROSITE" id="PS51257">
    <property type="entry name" value="PROKAR_LIPOPROTEIN"/>
    <property type="match status" value="1"/>
</dbReference>
<protein>
    <submittedName>
        <fullName evidence="3">Formylglycine-generating enzyme family protein</fullName>
    </submittedName>
</protein>
<dbReference type="SUPFAM" id="SSF56436">
    <property type="entry name" value="C-type lectin-like"/>
    <property type="match status" value="1"/>
</dbReference>
<organism evidence="3 4">
    <name type="scientific">Eiseniibacteriota bacterium</name>
    <dbReference type="NCBI Taxonomy" id="2212470"/>
    <lineage>
        <taxon>Bacteria</taxon>
        <taxon>Candidatus Eiseniibacteriota</taxon>
    </lineage>
</organism>
<dbReference type="EMBL" id="JAHJDP010000084">
    <property type="protein sequence ID" value="MBU2692099.1"/>
    <property type="molecule type" value="Genomic_DNA"/>
</dbReference>
<evidence type="ECO:0000313" key="3">
    <source>
        <dbReference type="EMBL" id="MBU2692099.1"/>
    </source>
</evidence>
<dbReference type="AlphaFoldDB" id="A0A948RYV1"/>
<feature type="domain" description="Sulfatase-modifying factor enzyme-like" evidence="2">
    <location>
        <begin position="198"/>
        <end position="439"/>
    </location>
</feature>
<dbReference type="Gene3D" id="3.90.1580.10">
    <property type="entry name" value="paralog of FGE (formylglycine-generating enzyme)"/>
    <property type="match status" value="1"/>
</dbReference>
<name>A0A948RYV1_UNCEI</name>
<evidence type="ECO:0000256" key="1">
    <source>
        <dbReference type="SAM" id="MobiDB-lite"/>
    </source>
</evidence>
<accession>A0A948RYV1</accession>
<reference evidence="3" key="1">
    <citation type="submission" date="2021-05" db="EMBL/GenBank/DDBJ databases">
        <title>Energy efficiency and biological interactions define the core microbiome of deep oligotrophic groundwater.</title>
        <authorList>
            <person name="Mehrshad M."/>
            <person name="Lopez-Fernandez M."/>
            <person name="Bell E."/>
            <person name="Bernier-Latmani R."/>
            <person name="Bertilsson S."/>
            <person name="Dopson M."/>
        </authorList>
    </citation>
    <scope>NUCLEOTIDE SEQUENCE</scope>
    <source>
        <strain evidence="3">Modern_marine.mb.64</strain>
    </source>
</reference>
<dbReference type="InterPro" id="IPR042095">
    <property type="entry name" value="SUMF_sf"/>
</dbReference>
<proteinExistence type="predicted"/>
<dbReference type="GO" id="GO:0120147">
    <property type="term" value="F:formylglycine-generating oxidase activity"/>
    <property type="evidence" value="ECO:0007669"/>
    <property type="project" value="TreeGrafter"/>
</dbReference>
<comment type="caution">
    <text evidence="3">The sequence shown here is derived from an EMBL/GenBank/DDBJ whole genome shotgun (WGS) entry which is preliminary data.</text>
</comment>
<dbReference type="PANTHER" id="PTHR23150:SF19">
    <property type="entry name" value="FORMYLGLYCINE-GENERATING ENZYME"/>
    <property type="match status" value="1"/>
</dbReference>
<sequence>MTQLLYRVLWMGLMLSIPLFIAGCSEEDNPEVPELQLGTIVMDPSPDGLNAPWALTGPGGYNASGAGDSTVADLALGDYTISWGAVERWIRPFGETQTLMSDSTLTFIGAYIENTGTIIMDPSPDDLDAPWTLTGPGGYSENGAGDEILNDLPPGDYTVSWNTVSGWNIPSDETRTLAAEDTTIFRVAYIADSGVSGDFVLISAGVFTMGSPADEPGRDDDETEHPVTLTRGFYISKYEVTEQWWDDVMGTGSSTSALPKNDLSWDDAVAFCNALSNAEGLTAVYTINGSNGYVTWNQTANGYRLPTDAEWEYACRAGSATPFANGRINNTNCNDTVLNEIGWYCGNSNLSRHDVGQLIPNAWGLYDMHGNLWEWCYDGYISDYEILAEQDPVFLDESNGHRVIRGGDWRYNSRNCRSASRHSSSPIFSDEGTGLRPVRSGD</sequence>
<evidence type="ECO:0000313" key="4">
    <source>
        <dbReference type="Proteomes" id="UP000777784"/>
    </source>
</evidence>
<evidence type="ECO:0000259" key="2">
    <source>
        <dbReference type="Pfam" id="PF03781"/>
    </source>
</evidence>
<feature type="compositionally biased region" description="Polar residues" evidence="1">
    <location>
        <begin position="418"/>
        <end position="427"/>
    </location>
</feature>
<dbReference type="InterPro" id="IPR016187">
    <property type="entry name" value="CTDL_fold"/>
</dbReference>
<dbReference type="InterPro" id="IPR051043">
    <property type="entry name" value="Sulfatase_Mod_Factor_Kinase"/>
</dbReference>
<dbReference type="PANTHER" id="PTHR23150">
    <property type="entry name" value="SULFATASE MODIFYING FACTOR 1, 2"/>
    <property type="match status" value="1"/>
</dbReference>
<dbReference type="Pfam" id="PF03781">
    <property type="entry name" value="FGE-sulfatase"/>
    <property type="match status" value="1"/>
</dbReference>